<evidence type="ECO:0000259" key="13">
    <source>
        <dbReference type="Pfam" id="PF18075"/>
    </source>
</evidence>
<feature type="transmembrane region" description="Helical" evidence="11">
    <location>
        <begin position="214"/>
        <end position="241"/>
    </location>
</feature>
<proteinExistence type="inferred from homology"/>
<keyword evidence="5 10" id="KW-0132">Cell division</keyword>
<feature type="transmembrane region" description="Helical" evidence="11">
    <location>
        <begin position="253"/>
        <end position="279"/>
    </location>
</feature>
<dbReference type="Proteomes" id="UP001059295">
    <property type="component" value="Chromosome"/>
</dbReference>
<keyword evidence="15" id="KW-1185">Reference proteome</keyword>
<evidence type="ECO:0000256" key="2">
    <source>
        <dbReference type="ARBA" id="ARBA00007379"/>
    </source>
</evidence>
<dbReference type="PIRSF" id="PIRSF003097">
    <property type="entry name" value="FtsX"/>
    <property type="match status" value="1"/>
</dbReference>
<keyword evidence="9 10" id="KW-0131">Cell cycle</keyword>
<evidence type="ECO:0000256" key="9">
    <source>
        <dbReference type="ARBA" id="ARBA00023306"/>
    </source>
</evidence>
<protein>
    <recommendedName>
        <fullName evidence="3 10">Cell division protein FtsX</fullName>
    </recommendedName>
</protein>
<accession>A0ABY5UZ01</accession>
<organism evidence="14 15">
    <name type="scientific">Alistipes ihumii AP11</name>
    <dbReference type="NCBI Taxonomy" id="1211813"/>
    <lineage>
        <taxon>Bacteria</taxon>
        <taxon>Pseudomonadati</taxon>
        <taxon>Bacteroidota</taxon>
        <taxon>Bacteroidia</taxon>
        <taxon>Bacteroidales</taxon>
        <taxon>Rikenellaceae</taxon>
        <taxon>Alistipes</taxon>
    </lineage>
</organism>
<feature type="domain" description="ABC3 transporter permease C-terminal" evidence="12">
    <location>
        <begin position="169"/>
        <end position="286"/>
    </location>
</feature>
<keyword evidence="7 11" id="KW-1133">Transmembrane helix</keyword>
<evidence type="ECO:0000256" key="10">
    <source>
        <dbReference type="PIRNR" id="PIRNR003097"/>
    </source>
</evidence>
<evidence type="ECO:0000256" key="8">
    <source>
        <dbReference type="ARBA" id="ARBA00023136"/>
    </source>
</evidence>
<feature type="transmembrane region" description="Helical" evidence="11">
    <location>
        <begin position="165"/>
        <end position="186"/>
    </location>
</feature>
<name>A0ABY5UZ01_9BACT</name>
<evidence type="ECO:0000313" key="14">
    <source>
        <dbReference type="EMBL" id="UWN56327.1"/>
    </source>
</evidence>
<evidence type="ECO:0000256" key="5">
    <source>
        <dbReference type="ARBA" id="ARBA00022618"/>
    </source>
</evidence>
<dbReference type="PANTHER" id="PTHR47755:SF1">
    <property type="entry name" value="CELL DIVISION PROTEIN FTSX"/>
    <property type="match status" value="1"/>
</dbReference>
<evidence type="ECO:0000256" key="4">
    <source>
        <dbReference type="ARBA" id="ARBA00022475"/>
    </source>
</evidence>
<evidence type="ECO:0000256" key="6">
    <source>
        <dbReference type="ARBA" id="ARBA00022692"/>
    </source>
</evidence>
<keyword evidence="6 11" id="KW-0812">Transmembrane</keyword>
<evidence type="ECO:0000256" key="11">
    <source>
        <dbReference type="SAM" id="Phobius"/>
    </source>
</evidence>
<evidence type="ECO:0000313" key="15">
    <source>
        <dbReference type="Proteomes" id="UP001059295"/>
    </source>
</evidence>
<dbReference type="GeneID" id="82891376"/>
<feature type="transmembrane region" description="Helical" evidence="11">
    <location>
        <begin position="16"/>
        <end position="39"/>
    </location>
</feature>
<feature type="domain" description="FtsX extracellular" evidence="13">
    <location>
        <begin position="52"/>
        <end position="146"/>
    </location>
</feature>
<gene>
    <name evidence="14" type="ORF">NQ491_06540</name>
</gene>
<dbReference type="Pfam" id="PF18075">
    <property type="entry name" value="FtsX_ECD"/>
    <property type="match status" value="1"/>
</dbReference>
<dbReference type="Gene3D" id="3.30.70.3040">
    <property type="match status" value="1"/>
</dbReference>
<keyword evidence="4 10" id="KW-1003">Cell membrane</keyword>
<keyword evidence="8 10" id="KW-0472">Membrane</keyword>
<sequence length="293" mass="32625">MAVDKNKRIKRRVRNAYIVSTVSIALVLFLLGAVGYLIMGALNATERLKENVTVYVMLRDDITAEQSAALKGRIEKHEGVREVKYTSKDEAAAEFQAYLGDDFVGFLQENPLPDMYEVKVASTSAEKEALSALERQLLSWEGVDEVVYQRSVIDQITSNINKFNLILLLFGATLLVISLILLNNTIRVTIFSKRYIIHTMKLVGATRWFIMKPFLVTSVLQGIYAGLISWAMLAVMIVGLSEGLPEVNFVGEHAYIAAICGVLMVGGILISLVFTSFAVRKFLRMNTSNANLY</sequence>
<evidence type="ECO:0000256" key="1">
    <source>
        <dbReference type="ARBA" id="ARBA00004651"/>
    </source>
</evidence>
<dbReference type="InterPro" id="IPR004513">
    <property type="entry name" value="FtsX"/>
</dbReference>
<dbReference type="RefSeq" id="WP_019246115.1">
    <property type="nucleotide sequence ID" value="NZ_CAPH01000013.1"/>
</dbReference>
<dbReference type="InterPro" id="IPR040690">
    <property type="entry name" value="FtsX_ECD"/>
</dbReference>
<dbReference type="PANTHER" id="PTHR47755">
    <property type="entry name" value="CELL DIVISION PROTEIN FTSX"/>
    <property type="match status" value="1"/>
</dbReference>
<dbReference type="InterPro" id="IPR003838">
    <property type="entry name" value="ABC3_permease_C"/>
</dbReference>
<comment type="similarity">
    <text evidence="2 10">Belongs to the ABC-4 integral membrane protein family. FtsX subfamily.</text>
</comment>
<evidence type="ECO:0000256" key="7">
    <source>
        <dbReference type="ARBA" id="ARBA00022989"/>
    </source>
</evidence>
<reference evidence="14" key="1">
    <citation type="journal article" date="2022" name="Cell">
        <title>Design, construction, and in vivo augmentation of a complex gut microbiome.</title>
        <authorList>
            <person name="Cheng A.G."/>
            <person name="Ho P.Y."/>
            <person name="Aranda-Diaz A."/>
            <person name="Jain S."/>
            <person name="Yu F.B."/>
            <person name="Meng X."/>
            <person name="Wang M."/>
            <person name="Iakiviak M."/>
            <person name="Nagashima K."/>
            <person name="Zhao A."/>
            <person name="Murugkar P."/>
            <person name="Patil A."/>
            <person name="Atabakhsh K."/>
            <person name="Weakley A."/>
            <person name="Yan J."/>
            <person name="Brumbaugh A.R."/>
            <person name="Higginbottom S."/>
            <person name="Dimas A."/>
            <person name="Shiver A.L."/>
            <person name="Deutschbauer A."/>
            <person name="Neff N."/>
            <person name="Sonnenburg J.L."/>
            <person name="Huang K.C."/>
            <person name="Fischbach M.A."/>
        </authorList>
    </citation>
    <scope>NUCLEOTIDE SEQUENCE</scope>
    <source>
        <strain evidence="14">AP11</strain>
    </source>
</reference>
<dbReference type="Pfam" id="PF02687">
    <property type="entry name" value="FtsX"/>
    <property type="match status" value="1"/>
</dbReference>
<evidence type="ECO:0000259" key="12">
    <source>
        <dbReference type="Pfam" id="PF02687"/>
    </source>
</evidence>
<dbReference type="EMBL" id="CP102294">
    <property type="protein sequence ID" value="UWN56327.1"/>
    <property type="molecule type" value="Genomic_DNA"/>
</dbReference>
<evidence type="ECO:0000256" key="3">
    <source>
        <dbReference type="ARBA" id="ARBA00021907"/>
    </source>
</evidence>
<comment type="subcellular location">
    <subcellularLocation>
        <location evidence="1">Cell membrane</location>
        <topology evidence="1">Multi-pass membrane protein</topology>
    </subcellularLocation>
</comment>